<evidence type="ECO:0000256" key="2">
    <source>
        <dbReference type="SAM" id="SignalP"/>
    </source>
</evidence>
<dbReference type="SUPFAM" id="SSF69318">
    <property type="entry name" value="Integrin alpha N-terminal domain"/>
    <property type="match status" value="2"/>
</dbReference>
<dbReference type="InterPro" id="IPR011519">
    <property type="entry name" value="UnbV_ASPIC"/>
</dbReference>
<sequence>MKKALTRASTSALLLGSSLALFCSSAQAMDTFFDVTAAAGIEIYTNAGWGSGVAWADFDDDGDLDLFMVDGPGDPAKVWRNDGGGTFTDVAAAVGIIDSGWGKAFVPADYDNDGDVDVLMTNYDTAQTNRLWRNDGGTFTDVTAGSGFDWADQATGACWADFDGDRDLDCYITTYGFTHRNRLMRNDGNGHFTDIAQSLGVQDQTGWGYQPGWFDYDNDGDLDLYVGNDNFFGGTGNKLYRNNGDATFTDVSVASGSNLGMSSMGLGIGDYDNDGDLDVYISNIHTGNRLLRNNGDGTFTEVGDAAGVAVYQICWGVDFLDMDHDTYLDIYACAFGASMLDPTGTENWVFHNNGDGTFSDISSQSGADNPGISYCSAWGDYDADGDLDIVMTNWWDGDAEDLPCALYQNDHIPVGGSASDWLQIDLVGTVSNRDGIGARVQITTSEGTYIREKQSGTSYLSSAQPAIHFGLGTATEVQTLVVNWPSGETSLLENVAGGQKIQIVEPGEDPSSVDETGVAKLGIESQPNPFRNDVRFALSGDAGGVQFQIFDAEGRAVRILGAGSTQWDGQDTYGNVVPAGIYWVKATRGSEVVASDRIVRVR</sequence>
<comment type="caution">
    <text evidence="5">The sequence shown here is derived from an EMBL/GenBank/DDBJ whole genome shotgun (WGS) entry which is preliminary data.</text>
</comment>
<dbReference type="Gene3D" id="2.60.40.4070">
    <property type="match status" value="1"/>
</dbReference>
<dbReference type="Pfam" id="PF07593">
    <property type="entry name" value="UnbV_ASPIC"/>
    <property type="match status" value="1"/>
</dbReference>
<evidence type="ECO:0000256" key="1">
    <source>
        <dbReference type="ARBA" id="ARBA00022729"/>
    </source>
</evidence>
<dbReference type="Pfam" id="PF13860">
    <property type="entry name" value="FlgD_ig"/>
    <property type="match status" value="1"/>
</dbReference>
<proteinExistence type="predicted"/>
<dbReference type="PANTHER" id="PTHR16026:SF0">
    <property type="entry name" value="CARTILAGE ACIDIC PROTEIN 1"/>
    <property type="match status" value="1"/>
</dbReference>
<dbReference type="InterPro" id="IPR013517">
    <property type="entry name" value="FG-GAP"/>
</dbReference>
<reference evidence="5" key="2">
    <citation type="journal article" date="2021" name="Microbiome">
        <title>Successional dynamics and alternative stable states in a saline activated sludge microbial community over 9 years.</title>
        <authorList>
            <person name="Wang Y."/>
            <person name="Ye J."/>
            <person name="Ju F."/>
            <person name="Liu L."/>
            <person name="Boyd J.A."/>
            <person name="Deng Y."/>
            <person name="Parks D.H."/>
            <person name="Jiang X."/>
            <person name="Yin X."/>
            <person name="Woodcroft B.J."/>
            <person name="Tyson G.W."/>
            <person name="Hugenholtz P."/>
            <person name="Polz M.F."/>
            <person name="Zhang T."/>
        </authorList>
    </citation>
    <scope>NUCLEOTIDE SEQUENCE</scope>
    <source>
        <strain evidence="5">HKST-UBA02</strain>
    </source>
</reference>
<evidence type="ECO:0000259" key="4">
    <source>
        <dbReference type="Pfam" id="PF13860"/>
    </source>
</evidence>
<feature type="signal peptide" evidence="2">
    <location>
        <begin position="1"/>
        <end position="28"/>
    </location>
</feature>
<dbReference type="Proteomes" id="UP000739538">
    <property type="component" value="Unassembled WGS sequence"/>
</dbReference>
<protein>
    <submittedName>
        <fullName evidence="5">VCBS repeat-containing protein</fullName>
    </submittedName>
</protein>
<dbReference type="InterPro" id="IPR025965">
    <property type="entry name" value="FlgD/Vpr_Ig-like"/>
</dbReference>
<name>A0A956SF47_UNCEI</name>
<dbReference type="InterPro" id="IPR027039">
    <property type="entry name" value="Crtac1"/>
</dbReference>
<feature type="chain" id="PRO_5037418455" evidence="2">
    <location>
        <begin position="29"/>
        <end position="602"/>
    </location>
</feature>
<dbReference type="Pfam" id="PF13517">
    <property type="entry name" value="FG-GAP_3"/>
    <property type="match status" value="4"/>
</dbReference>
<dbReference type="Gene3D" id="2.130.10.130">
    <property type="entry name" value="Integrin alpha, N-terminal"/>
    <property type="match status" value="1"/>
</dbReference>
<gene>
    <name evidence="5" type="ORF">KDA27_09190</name>
</gene>
<dbReference type="EMBL" id="JAGQHS010000037">
    <property type="protein sequence ID" value="MCA9755963.1"/>
    <property type="molecule type" value="Genomic_DNA"/>
</dbReference>
<keyword evidence="1 2" id="KW-0732">Signal</keyword>
<evidence type="ECO:0000313" key="5">
    <source>
        <dbReference type="EMBL" id="MCA9755963.1"/>
    </source>
</evidence>
<feature type="domain" description="ASPIC/UnbV" evidence="3">
    <location>
        <begin position="435"/>
        <end position="501"/>
    </location>
</feature>
<dbReference type="PANTHER" id="PTHR16026">
    <property type="entry name" value="CARTILAGE ACIDIC PROTEIN 1"/>
    <property type="match status" value="1"/>
</dbReference>
<dbReference type="InterPro" id="IPR028994">
    <property type="entry name" value="Integrin_alpha_N"/>
</dbReference>
<evidence type="ECO:0000313" key="6">
    <source>
        <dbReference type="Proteomes" id="UP000739538"/>
    </source>
</evidence>
<accession>A0A956SF47</accession>
<organism evidence="5 6">
    <name type="scientific">Eiseniibacteriota bacterium</name>
    <dbReference type="NCBI Taxonomy" id="2212470"/>
    <lineage>
        <taxon>Bacteria</taxon>
        <taxon>Candidatus Eiseniibacteriota</taxon>
    </lineage>
</organism>
<feature type="domain" description="FlgD/Vpr Ig-like" evidence="4">
    <location>
        <begin position="534"/>
        <end position="588"/>
    </location>
</feature>
<dbReference type="AlphaFoldDB" id="A0A956SF47"/>
<evidence type="ECO:0000259" key="3">
    <source>
        <dbReference type="Pfam" id="PF07593"/>
    </source>
</evidence>
<reference evidence="5" key="1">
    <citation type="submission" date="2020-04" db="EMBL/GenBank/DDBJ databases">
        <authorList>
            <person name="Zhang T."/>
        </authorList>
    </citation>
    <scope>NUCLEOTIDE SEQUENCE</scope>
    <source>
        <strain evidence="5">HKST-UBA02</strain>
    </source>
</reference>